<evidence type="ECO:0000256" key="9">
    <source>
        <dbReference type="ARBA" id="ARBA00022884"/>
    </source>
</evidence>
<evidence type="ECO:0000256" key="8">
    <source>
        <dbReference type="ARBA" id="ARBA00022840"/>
    </source>
</evidence>
<dbReference type="InterPro" id="IPR004095">
    <property type="entry name" value="TGS"/>
</dbReference>
<dbReference type="PANTHER" id="PTHR11451">
    <property type="entry name" value="THREONINE-TRNA LIGASE"/>
    <property type="match status" value="1"/>
</dbReference>
<dbReference type="InterPro" id="IPR018163">
    <property type="entry name" value="Thr/Ala-tRNA-synth_IIc_edit"/>
</dbReference>
<reference evidence="16" key="1">
    <citation type="submission" date="2020-02" db="EMBL/GenBank/DDBJ databases">
        <authorList>
            <person name="Meier V. D."/>
        </authorList>
    </citation>
    <scope>NUCLEOTIDE SEQUENCE</scope>
    <source>
        <strain evidence="16">AVDCRST_MAG74</strain>
    </source>
</reference>
<dbReference type="InterPro" id="IPR012675">
    <property type="entry name" value="Beta-grasp_dom_sf"/>
</dbReference>
<dbReference type="SMART" id="SM00863">
    <property type="entry name" value="tRNA_SAD"/>
    <property type="match status" value="1"/>
</dbReference>
<keyword evidence="3 13" id="KW-0820">tRNA-binding</keyword>
<dbReference type="Pfam" id="PF03129">
    <property type="entry name" value="HGTP_anticodon"/>
    <property type="match status" value="1"/>
</dbReference>
<evidence type="ECO:0000256" key="6">
    <source>
        <dbReference type="ARBA" id="ARBA00022741"/>
    </source>
</evidence>
<dbReference type="SUPFAM" id="SSF52954">
    <property type="entry name" value="Class II aaRS ABD-related"/>
    <property type="match status" value="1"/>
</dbReference>
<evidence type="ECO:0000256" key="11">
    <source>
        <dbReference type="ARBA" id="ARBA00023146"/>
    </source>
</evidence>
<gene>
    <name evidence="13" type="primary">thrS</name>
    <name evidence="16" type="ORF">AVDCRST_MAG74-928</name>
</gene>
<dbReference type="GO" id="GO:0006435">
    <property type="term" value="P:threonyl-tRNA aminoacylation"/>
    <property type="evidence" value="ECO:0007669"/>
    <property type="project" value="UniProtKB-UniRule"/>
</dbReference>
<keyword evidence="4 13" id="KW-0436">Ligase</keyword>
<dbReference type="PROSITE" id="PS50862">
    <property type="entry name" value="AA_TRNA_LIGASE_II"/>
    <property type="match status" value="1"/>
</dbReference>
<dbReference type="GO" id="GO:0005737">
    <property type="term" value="C:cytoplasm"/>
    <property type="evidence" value="ECO:0007669"/>
    <property type="project" value="UniProtKB-SubCell"/>
</dbReference>
<evidence type="ECO:0000256" key="10">
    <source>
        <dbReference type="ARBA" id="ARBA00022917"/>
    </source>
</evidence>
<evidence type="ECO:0000259" key="15">
    <source>
        <dbReference type="PROSITE" id="PS51880"/>
    </source>
</evidence>
<comment type="cofactor">
    <cofactor evidence="13">
        <name>Zn(2+)</name>
        <dbReference type="ChEBI" id="CHEBI:29105"/>
    </cofactor>
    <text evidence="13">Binds 1 zinc ion per subunit.</text>
</comment>
<accession>A0A6J4NHJ5</accession>
<feature type="binding site" evidence="13">
    <location>
        <position position="525"/>
    </location>
    <ligand>
        <name>Zn(2+)</name>
        <dbReference type="ChEBI" id="CHEBI:29105"/>
        <note>catalytic</note>
    </ligand>
</feature>
<feature type="domain" description="TGS" evidence="15">
    <location>
        <begin position="1"/>
        <end position="62"/>
    </location>
</feature>
<dbReference type="SUPFAM" id="SSF55681">
    <property type="entry name" value="Class II aaRS and biotin synthetases"/>
    <property type="match status" value="1"/>
</dbReference>
<evidence type="ECO:0000256" key="2">
    <source>
        <dbReference type="ARBA" id="ARBA00022490"/>
    </source>
</evidence>
<comment type="subunit">
    <text evidence="13">Homodimer.</text>
</comment>
<dbReference type="CDD" id="cd00771">
    <property type="entry name" value="ThrRS_core"/>
    <property type="match status" value="1"/>
</dbReference>
<evidence type="ECO:0000256" key="7">
    <source>
        <dbReference type="ARBA" id="ARBA00022833"/>
    </source>
</evidence>
<dbReference type="PANTHER" id="PTHR11451:SF44">
    <property type="entry name" value="THREONINE--TRNA LIGASE, CHLOROPLASTIC_MITOCHONDRIAL 2"/>
    <property type="match status" value="1"/>
</dbReference>
<keyword evidence="5 13" id="KW-0479">Metal-binding</keyword>
<dbReference type="Pfam" id="PF02824">
    <property type="entry name" value="TGS"/>
    <property type="match status" value="1"/>
</dbReference>
<dbReference type="FunFam" id="3.30.930.10:FF:000002">
    <property type="entry name" value="Threonine--tRNA ligase"/>
    <property type="match status" value="1"/>
</dbReference>
<dbReference type="FunFam" id="3.40.50.800:FF:000001">
    <property type="entry name" value="Threonine--tRNA ligase"/>
    <property type="match status" value="1"/>
</dbReference>
<dbReference type="NCBIfam" id="TIGR00418">
    <property type="entry name" value="thrS"/>
    <property type="match status" value="1"/>
</dbReference>
<name>A0A6J4NHJ5_9BACT</name>
<evidence type="ECO:0000256" key="13">
    <source>
        <dbReference type="HAMAP-Rule" id="MF_00184"/>
    </source>
</evidence>
<feature type="binding site" evidence="13">
    <location>
        <position position="395"/>
    </location>
    <ligand>
        <name>Zn(2+)</name>
        <dbReference type="ChEBI" id="CHEBI:29105"/>
        <note>catalytic</note>
    </ligand>
</feature>
<protein>
    <recommendedName>
        <fullName evidence="13">Threonine--tRNA ligase</fullName>
        <ecNumber evidence="13">6.1.1.3</ecNumber>
    </recommendedName>
    <alternativeName>
        <fullName evidence="13">Threonyl-tRNA synthetase</fullName>
        <shortName evidence="13">ThrRS</shortName>
    </alternativeName>
</protein>
<dbReference type="InterPro" id="IPR012947">
    <property type="entry name" value="tRNA_SAD"/>
</dbReference>
<evidence type="ECO:0000259" key="14">
    <source>
        <dbReference type="PROSITE" id="PS50862"/>
    </source>
</evidence>
<feature type="domain" description="Aminoacyl-transfer RNA synthetases class-II family profile" evidence="14">
    <location>
        <begin position="251"/>
        <end position="548"/>
    </location>
</feature>
<dbReference type="Gene3D" id="3.30.54.20">
    <property type="match status" value="1"/>
</dbReference>
<evidence type="ECO:0000256" key="4">
    <source>
        <dbReference type="ARBA" id="ARBA00022598"/>
    </source>
</evidence>
<dbReference type="Gene3D" id="3.30.980.10">
    <property type="entry name" value="Threonyl-trna Synthetase, Chain A, domain 2"/>
    <property type="match status" value="1"/>
</dbReference>
<evidence type="ECO:0000256" key="12">
    <source>
        <dbReference type="ARBA" id="ARBA00049515"/>
    </source>
</evidence>
<proteinExistence type="inferred from homology"/>
<evidence type="ECO:0000256" key="1">
    <source>
        <dbReference type="ARBA" id="ARBA00008226"/>
    </source>
</evidence>
<keyword evidence="7 13" id="KW-0862">Zinc</keyword>
<feature type="binding site" evidence="13">
    <location>
        <position position="344"/>
    </location>
    <ligand>
        <name>Zn(2+)</name>
        <dbReference type="ChEBI" id="CHEBI:29105"/>
        <note>catalytic</note>
    </ligand>
</feature>
<dbReference type="InterPro" id="IPR002314">
    <property type="entry name" value="aa-tRNA-synt_IIb"/>
</dbReference>
<dbReference type="Gene3D" id="3.30.930.10">
    <property type="entry name" value="Bira Bifunctional Protein, Domain 2"/>
    <property type="match status" value="1"/>
</dbReference>
<dbReference type="EC" id="6.1.1.3" evidence="13"/>
<dbReference type="PROSITE" id="PS51880">
    <property type="entry name" value="TGS"/>
    <property type="match status" value="1"/>
</dbReference>
<dbReference type="PRINTS" id="PR01047">
    <property type="entry name" value="TRNASYNTHTHR"/>
</dbReference>
<keyword evidence="11 13" id="KW-0030">Aminoacyl-tRNA synthetase</keyword>
<dbReference type="Pfam" id="PF00587">
    <property type="entry name" value="tRNA-synt_2b"/>
    <property type="match status" value="1"/>
</dbReference>
<comment type="catalytic activity">
    <reaction evidence="12 13">
        <text>tRNA(Thr) + L-threonine + ATP = L-threonyl-tRNA(Thr) + AMP + diphosphate + H(+)</text>
        <dbReference type="Rhea" id="RHEA:24624"/>
        <dbReference type="Rhea" id="RHEA-COMP:9670"/>
        <dbReference type="Rhea" id="RHEA-COMP:9704"/>
        <dbReference type="ChEBI" id="CHEBI:15378"/>
        <dbReference type="ChEBI" id="CHEBI:30616"/>
        <dbReference type="ChEBI" id="CHEBI:33019"/>
        <dbReference type="ChEBI" id="CHEBI:57926"/>
        <dbReference type="ChEBI" id="CHEBI:78442"/>
        <dbReference type="ChEBI" id="CHEBI:78534"/>
        <dbReference type="ChEBI" id="CHEBI:456215"/>
        <dbReference type="EC" id="6.1.1.3"/>
    </reaction>
</comment>
<dbReference type="InterPro" id="IPR045864">
    <property type="entry name" value="aa-tRNA-synth_II/BPL/LPL"/>
</dbReference>
<dbReference type="Gene3D" id="3.10.20.30">
    <property type="match status" value="1"/>
</dbReference>
<organism evidence="16">
    <name type="scientific">uncultured Pyrinomonadaceae bacterium</name>
    <dbReference type="NCBI Taxonomy" id="2283094"/>
    <lineage>
        <taxon>Bacteria</taxon>
        <taxon>Pseudomonadati</taxon>
        <taxon>Acidobacteriota</taxon>
        <taxon>Blastocatellia</taxon>
        <taxon>Blastocatellales</taxon>
        <taxon>Pyrinomonadaceae</taxon>
        <taxon>environmental samples</taxon>
    </lineage>
</organism>
<dbReference type="SUPFAM" id="SSF55186">
    <property type="entry name" value="ThrRS/AlaRS common domain"/>
    <property type="match status" value="1"/>
</dbReference>
<dbReference type="CDD" id="cd01667">
    <property type="entry name" value="TGS_ThrRS"/>
    <property type="match status" value="1"/>
</dbReference>
<dbReference type="CDD" id="cd00860">
    <property type="entry name" value="ThrRS_anticodon"/>
    <property type="match status" value="1"/>
</dbReference>
<keyword evidence="10 13" id="KW-0648">Protein biosynthesis</keyword>
<evidence type="ECO:0000313" key="16">
    <source>
        <dbReference type="EMBL" id="CAA9388310.1"/>
    </source>
</evidence>
<dbReference type="InterPro" id="IPR004154">
    <property type="entry name" value="Anticodon-bd"/>
</dbReference>
<dbReference type="GO" id="GO:0000049">
    <property type="term" value="F:tRNA binding"/>
    <property type="evidence" value="ECO:0007669"/>
    <property type="project" value="UniProtKB-KW"/>
</dbReference>
<dbReference type="Pfam" id="PF07973">
    <property type="entry name" value="tRNA_SAD"/>
    <property type="match status" value="1"/>
</dbReference>
<dbReference type="GO" id="GO:0005524">
    <property type="term" value="F:ATP binding"/>
    <property type="evidence" value="ECO:0007669"/>
    <property type="project" value="UniProtKB-UniRule"/>
</dbReference>
<comment type="caution">
    <text evidence="13">Lacks conserved residue(s) required for the propagation of feature annotation.</text>
</comment>
<dbReference type="AlphaFoldDB" id="A0A6J4NHJ5"/>
<comment type="similarity">
    <text evidence="1 13">Belongs to the class-II aminoacyl-tRNA synthetase family.</text>
</comment>
<dbReference type="HAMAP" id="MF_00184">
    <property type="entry name" value="Thr_tRNA_synth"/>
    <property type="match status" value="1"/>
</dbReference>
<keyword evidence="9 13" id="KW-0694">RNA-binding</keyword>
<keyword evidence="8 13" id="KW-0067">ATP-binding</keyword>
<keyword evidence="2 13" id="KW-0963">Cytoplasm</keyword>
<dbReference type="InterPro" id="IPR002320">
    <property type="entry name" value="Thr-tRNA-ligase_IIa"/>
</dbReference>
<dbReference type="Gene3D" id="3.40.50.800">
    <property type="entry name" value="Anticodon-binding domain"/>
    <property type="match status" value="1"/>
</dbReference>
<dbReference type="SUPFAM" id="SSF81271">
    <property type="entry name" value="TGS-like"/>
    <property type="match status" value="1"/>
</dbReference>
<evidence type="ECO:0000256" key="3">
    <source>
        <dbReference type="ARBA" id="ARBA00022555"/>
    </source>
</evidence>
<dbReference type="FunFam" id="3.30.980.10:FF:000005">
    <property type="entry name" value="Threonyl-tRNA synthetase, mitochondrial"/>
    <property type="match status" value="1"/>
</dbReference>
<evidence type="ECO:0000256" key="5">
    <source>
        <dbReference type="ARBA" id="ARBA00022723"/>
    </source>
</evidence>
<dbReference type="InterPro" id="IPR012676">
    <property type="entry name" value="TGS-like"/>
</dbReference>
<dbReference type="InterPro" id="IPR006195">
    <property type="entry name" value="aa-tRNA-synth_II"/>
</dbReference>
<comment type="subcellular location">
    <subcellularLocation>
        <location evidence="13">Cytoplasm</location>
    </subcellularLocation>
</comment>
<dbReference type="InterPro" id="IPR047246">
    <property type="entry name" value="ThrRS_anticodon"/>
</dbReference>
<dbReference type="InterPro" id="IPR033728">
    <property type="entry name" value="ThrRS_core"/>
</dbReference>
<dbReference type="GO" id="GO:0046872">
    <property type="term" value="F:metal ion binding"/>
    <property type="evidence" value="ECO:0007669"/>
    <property type="project" value="UniProtKB-KW"/>
</dbReference>
<keyword evidence="6 13" id="KW-0547">Nucleotide-binding</keyword>
<dbReference type="InterPro" id="IPR036621">
    <property type="entry name" value="Anticodon-bd_dom_sf"/>
</dbReference>
<sequence>MSEINVKIGENQRSFPAPVSVAEALKSVDRDLVKKSLAAKVNGEDVDLSYTLDNSDEIISIEPILPETTDGLEVIRHSAAHLLAAAVLDLFPGTKLGVGPALMDDARYGYYYDVIAPRTLTETDLPVIEKKMREIAKRNLAYRREVLDKQDLVKLFTDRDEPLKCELVNEKASDTATAYHIDNTSFVDFCLGPHVPNTNKLKAFKLLALSGAYWKGDANNQQMQRIYGTAFATQEELDAWLKQREEAERRDHRRIGKELDLFSISDDYGPGLILWHPKGAAIRMEMENLLKEELQRRGYSFVFTPHIAKRQLWRISGHEENYADGMYAPTSIEDEEYRLKPMNCPFHIGIYKASPKSYRDLPQRYSELGTVYRAELSGAIHGLMRCRGFTVDDAHLFVRPDQIREEIADCLDFAIKVFETYGFDRVRFELSVRGAAENKGYLGANEDWENAETALANALKEREISYERIEGEAAFYGPKIDIKIEDAIGRIWQLGTIQLDFNLPERFELEYTGEDGQRHRPVMIHRALFGSVERFFGVLIEHYAGAFPFWLAPIQITVLPITDRINDYAESVASELKQSGLRVEMNLKSDKIGAKIRDAQINKIPFMLVLGDKELEDKTIAVRERKQGDLGVMRLDEFKDMAKRLKETRAIANG</sequence>
<dbReference type="GO" id="GO:0004829">
    <property type="term" value="F:threonine-tRNA ligase activity"/>
    <property type="evidence" value="ECO:0007669"/>
    <property type="project" value="UniProtKB-UniRule"/>
</dbReference>
<dbReference type="EMBL" id="CADCUR010000065">
    <property type="protein sequence ID" value="CAA9388310.1"/>
    <property type="molecule type" value="Genomic_DNA"/>
</dbReference>